<protein>
    <recommendedName>
        <fullName evidence="9">Potassium-transporting ATPase potassium-binding subunit</fullName>
    </recommendedName>
    <alternativeName>
        <fullName evidence="9">ATP phosphohydrolase [potassium-transporting] A chain</fullName>
    </alternativeName>
    <alternativeName>
        <fullName evidence="9">Potassium-binding and translocating subunit A</fullName>
    </alternativeName>
    <alternativeName>
        <fullName evidence="9">Potassium-translocating ATPase A chain</fullName>
    </alternativeName>
</protein>
<comment type="subcellular location">
    <subcellularLocation>
        <location evidence="9">Cell membrane</location>
        <topology evidence="9">Multi-pass membrane protein</topology>
    </subcellularLocation>
</comment>
<evidence type="ECO:0000256" key="2">
    <source>
        <dbReference type="ARBA" id="ARBA00022475"/>
    </source>
</evidence>
<dbReference type="PIRSF" id="PIRSF001294">
    <property type="entry name" value="K_ATPaseA"/>
    <property type="match status" value="1"/>
</dbReference>
<keyword evidence="6 9" id="KW-1133">Transmembrane helix</keyword>
<proteinExistence type="inferred from homology"/>
<feature type="transmembrane region" description="Helical" evidence="9">
    <location>
        <begin position="297"/>
        <end position="316"/>
    </location>
</feature>
<feature type="transmembrane region" description="Helical" evidence="9">
    <location>
        <begin position="422"/>
        <end position="441"/>
    </location>
</feature>
<evidence type="ECO:0000256" key="4">
    <source>
        <dbReference type="ARBA" id="ARBA00022692"/>
    </source>
</evidence>
<keyword evidence="10" id="KW-0378">Hydrolase</keyword>
<keyword evidence="5 9" id="KW-0630">Potassium</keyword>
<evidence type="ECO:0000256" key="8">
    <source>
        <dbReference type="ARBA" id="ARBA00023136"/>
    </source>
</evidence>
<evidence type="ECO:0000256" key="7">
    <source>
        <dbReference type="ARBA" id="ARBA00023065"/>
    </source>
</evidence>
<feature type="transmembrane region" description="Helical" evidence="9">
    <location>
        <begin position="113"/>
        <end position="135"/>
    </location>
</feature>
<dbReference type="GO" id="GO:0016787">
    <property type="term" value="F:hydrolase activity"/>
    <property type="evidence" value="ECO:0007669"/>
    <property type="project" value="UniProtKB-KW"/>
</dbReference>
<evidence type="ECO:0000313" key="10">
    <source>
        <dbReference type="EMBL" id="AMK54934.1"/>
    </source>
</evidence>
<keyword evidence="4 9" id="KW-0812">Transmembrane</keyword>
<organism evidence="10 11">
    <name type="scientific">Faecalibaculum rodentium</name>
    <dbReference type="NCBI Taxonomy" id="1702221"/>
    <lineage>
        <taxon>Bacteria</taxon>
        <taxon>Bacillati</taxon>
        <taxon>Bacillota</taxon>
        <taxon>Erysipelotrichia</taxon>
        <taxon>Erysipelotrichales</taxon>
        <taxon>Erysipelotrichaceae</taxon>
        <taxon>Faecalibaculum</taxon>
    </lineage>
</organism>
<keyword evidence="1 9" id="KW-0813">Transport</keyword>
<name>A0A140DWA7_9FIRM</name>
<keyword evidence="8 9" id="KW-0472">Membrane</keyword>
<dbReference type="Pfam" id="PF03814">
    <property type="entry name" value="KdpA"/>
    <property type="match status" value="1"/>
</dbReference>
<dbReference type="PANTHER" id="PTHR30607:SF2">
    <property type="entry name" value="POTASSIUM-TRANSPORTING ATPASE POTASSIUM-BINDING SUBUNIT"/>
    <property type="match status" value="1"/>
</dbReference>
<keyword evidence="2 9" id="KW-1003">Cell membrane</keyword>
<evidence type="ECO:0000313" key="11">
    <source>
        <dbReference type="Proteomes" id="UP000069771"/>
    </source>
</evidence>
<feature type="transmembrane region" description="Helical" evidence="9">
    <location>
        <begin position="156"/>
        <end position="177"/>
    </location>
</feature>
<feature type="transmembrane region" description="Helical" evidence="9">
    <location>
        <begin position="273"/>
        <end position="290"/>
    </location>
</feature>
<keyword evidence="7 9" id="KW-0406">Ion transport</keyword>
<comment type="function">
    <text evidence="9">Part of the high-affinity ATP-driven potassium transport (or Kdp) system, which catalyzes the hydrolysis of ATP coupled with the electrogenic transport of potassium into the cytoplasm. This subunit binds the extracellular potassium ions and delivers the ions to the membrane domain of KdpB through an intramembrane tunnel.</text>
</comment>
<evidence type="ECO:0000256" key="6">
    <source>
        <dbReference type="ARBA" id="ARBA00022989"/>
    </source>
</evidence>
<feature type="transmembrane region" description="Helical" evidence="9">
    <location>
        <begin position="480"/>
        <end position="505"/>
    </location>
</feature>
<comment type="subunit">
    <text evidence="9">The system is composed of three essential subunits: KdpA, KdpB and KdpC.</text>
</comment>
<dbReference type="GO" id="GO:0030955">
    <property type="term" value="F:potassium ion binding"/>
    <property type="evidence" value="ECO:0007669"/>
    <property type="project" value="UniProtKB-UniRule"/>
</dbReference>
<dbReference type="AlphaFoldDB" id="A0A140DWA7"/>
<dbReference type="Proteomes" id="UP000069771">
    <property type="component" value="Chromosome"/>
</dbReference>
<dbReference type="STRING" id="1702221.AALO17_18000"/>
<evidence type="ECO:0000256" key="9">
    <source>
        <dbReference type="HAMAP-Rule" id="MF_00275"/>
    </source>
</evidence>
<feature type="transmembrane region" description="Helical" evidence="9">
    <location>
        <begin position="526"/>
        <end position="550"/>
    </location>
</feature>
<dbReference type="GO" id="GO:0008556">
    <property type="term" value="F:P-type potassium transmembrane transporter activity"/>
    <property type="evidence" value="ECO:0007669"/>
    <property type="project" value="InterPro"/>
</dbReference>
<dbReference type="EMBL" id="CP011391">
    <property type="protein sequence ID" value="AMK54934.1"/>
    <property type="molecule type" value="Genomic_DNA"/>
</dbReference>
<dbReference type="KEGG" id="fro:AALO17_18000"/>
<evidence type="ECO:0000256" key="5">
    <source>
        <dbReference type="ARBA" id="ARBA00022958"/>
    </source>
</evidence>
<evidence type="ECO:0000256" key="3">
    <source>
        <dbReference type="ARBA" id="ARBA00022538"/>
    </source>
</evidence>
<dbReference type="HAMAP" id="MF_00275">
    <property type="entry name" value="KdpA"/>
    <property type="match status" value="1"/>
</dbReference>
<feature type="transmembrane region" description="Helical" evidence="9">
    <location>
        <begin position="56"/>
        <end position="77"/>
    </location>
</feature>
<comment type="similarity">
    <text evidence="9">Belongs to the KdpA family.</text>
</comment>
<comment type="caution">
    <text evidence="9">Lacks conserved residue(s) required for the propagation of feature annotation.</text>
</comment>
<dbReference type="RefSeq" id="WP_067557980.1">
    <property type="nucleotide sequence ID" value="NZ_CARKPP010000001.1"/>
</dbReference>
<sequence>MSLTILTLVLTVTLAVPFGLWCKKVMNHDVAFVNKTEAFLLDRLHISGREMNWKQYLAAVLTLSAASLILLLVMLLVDGMDPVMAFNTACSFVTNTNWQSYDPMLSLGWVTETFGITVQNFVSAAVGICVLFALIRGLTGRQSAALGNFWQDMTGAILFILIPVSLVSGVILSWQGVPMNPGSEQYVALTEPVAATADGTILEEAVIENGTVYVNDEPVPDAVVITEQRIPTGLAASQIAIKQAGTNGGGITQGNSANPFENPTALTNVLENVLILLIPMALCFSFGFMVKNRRQGIALFSAMAVLFVLALAAAMVPELQQMNMEGKEARIGVAQSALWSVSTTAASSGSVNSALNSMNSLSALVCLVLMQVGEVVFGGVGSGLYGMLAFVILTVFIAGLMVGRTPEFLHKKIEPYEMKRAVILCLATPVCILAGSAIASLHPMPGLDPGAHGFTQILYAFSSMGANNGSAMAGYDTTGWLVNGLGGLLMLAARFVPMMAVLQMAGSLGMKQPVADNAGMLKTDNAMFVFLLVLVVLLVGALSFFPALALGPVAELLGGM</sequence>
<keyword evidence="11" id="KW-1185">Reference proteome</keyword>
<dbReference type="OrthoDB" id="9763796at2"/>
<dbReference type="GeneID" id="78478448"/>
<accession>A0A140DWA7</accession>
<gene>
    <name evidence="9" type="primary">kdpA</name>
    <name evidence="10" type="ORF">AALO17_18000</name>
</gene>
<evidence type="ECO:0000256" key="1">
    <source>
        <dbReference type="ARBA" id="ARBA00022448"/>
    </source>
</evidence>
<feature type="transmembrane region" description="Helical" evidence="9">
    <location>
        <begin position="384"/>
        <end position="402"/>
    </location>
</feature>
<keyword evidence="3 9" id="KW-0633">Potassium transport</keyword>
<dbReference type="InterPro" id="IPR004623">
    <property type="entry name" value="KdpA"/>
</dbReference>
<dbReference type="PANTHER" id="PTHR30607">
    <property type="entry name" value="POTASSIUM-TRANSPORTING ATPASE A CHAIN"/>
    <property type="match status" value="1"/>
</dbReference>
<dbReference type="GO" id="GO:0005886">
    <property type="term" value="C:plasma membrane"/>
    <property type="evidence" value="ECO:0007669"/>
    <property type="project" value="UniProtKB-SubCell"/>
</dbReference>
<reference evidence="10 11" key="1">
    <citation type="journal article" date="2016" name="Gut Pathog.">
        <title>Whole genome sequencing of "Faecalibaculum rodentium" ALO17, isolated from C57BL/6J laboratory mouse feces.</title>
        <authorList>
            <person name="Lim S."/>
            <person name="Chang D.H."/>
            <person name="Ahn S."/>
            <person name="Kim B.C."/>
        </authorList>
    </citation>
    <scope>NUCLEOTIDE SEQUENCE [LARGE SCALE GENOMIC DNA]</scope>
    <source>
        <strain evidence="10 11">Alo17</strain>
    </source>
</reference>
<dbReference type="PATRIC" id="fig|1702221.3.peg.1756"/>